<feature type="domain" description="EGF-like" evidence="5">
    <location>
        <begin position="305"/>
        <end position="343"/>
    </location>
</feature>
<dbReference type="Proteomes" id="UP001328107">
    <property type="component" value="Unassembled WGS sequence"/>
</dbReference>
<dbReference type="Gene3D" id="2.10.25.10">
    <property type="entry name" value="Laminin"/>
    <property type="match status" value="1"/>
</dbReference>
<feature type="domain" description="Laminin G" evidence="4">
    <location>
        <begin position="386"/>
        <end position="557"/>
    </location>
</feature>
<feature type="compositionally biased region" description="Acidic residues" evidence="3">
    <location>
        <begin position="601"/>
        <end position="611"/>
    </location>
</feature>
<dbReference type="SUPFAM" id="SSF48726">
    <property type="entry name" value="Immunoglobulin"/>
    <property type="match status" value="1"/>
</dbReference>
<evidence type="ECO:0008006" key="9">
    <source>
        <dbReference type="Google" id="ProtNLM"/>
    </source>
</evidence>
<dbReference type="CDD" id="cd00054">
    <property type="entry name" value="EGF_CA"/>
    <property type="match status" value="1"/>
</dbReference>
<dbReference type="GO" id="GO:0016020">
    <property type="term" value="C:membrane"/>
    <property type="evidence" value="ECO:0007669"/>
    <property type="project" value="UniProtKB-SubCell"/>
</dbReference>
<dbReference type="SMART" id="SM00409">
    <property type="entry name" value="IG"/>
    <property type="match status" value="1"/>
</dbReference>
<keyword evidence="1 2" id="KW-1015">Disulfide bond</keyword>
<dbReference type="InterPro" id="IPR003599">
    <property type="entry name" value="Ig_sub"/>
</dbReference>
<evidence type="ECO:0000313" key="7">
    <source>
        <dbReference type="EMBL" id="GMR36849.1"/>
    </source>
</evidence>
<name>A0AAN4ZBC4_9BILA</name>
<accession>A0AAN4ZBC4</accession>
<proteinExistence type="predicted"/>
<dbReference type="InterPro" id="IPR000742">
    <property type="entry name" value="EGF"/>
</dbReference>
<evidence type="ECO:0000256" key="2">
    <source>
        <dbReference type="PROSITE-ProRule" id="PRU00076"/>
    </source>
</evidence>
<dbReference type="InterPro" id="IPR036179">
    <property type="entry name" value="Ig-like_dom_sf"/>
</dbReference>
<reference evidence="8" key="1">
    <citation type="submission" date="2022-10" db="EMBL/GenBank/DDBJ databases">
        <title>Genome assembly of Pristionchus species.</title>
        <authorList>
            <person name="Yoshida K."/>
            <person name="Sommer R.J."/>
        </authorList>
    </citation>
    <scope>NUCLEOTIDE SEQUENCE [LARGE SCALE GENOMIC DNA]</scope>
    <source>
        <strain evidence="8">RS5460</strain>
    </source>
</reference>
<dbReference type="InterPro" id="IPR013320">
    <property type="entry name" value="ConA-like_dom_sf"/>
</dbReference>
<feature type="non-terminal residue" evidence="7">
    <location>
        <position position="1"/>
    </location>
</feature>
<evidence type="ECO:0000256" key="3">
    <source>
        <dbReference type="SAM" id="MobiDB-lite"/>
    </source>
</evidence>
<organism evidence="7 8">
    <name type="scientific">Pristionchus mayeri</name>
    <dbReference type="NCBI Taxonomy" id="1317129"/>
    <lineage>
        <taxon>Eukaryota</taxon>
        <taxon>Metazoa</taxon>
        <taxon>Ecdysozoa</taxon>
        <taxon>Nematoda</taxon>
        <taxon>Chromadorea</taxon>
        <taxon>Rhabditida</taxon>
        <taxon>Rhabditina</taxon>
        <taxon>Diplogasteromorpha</taxon>
        <taxon>Diplogasteroidea</taxon>
        <taxon>Neodiplogasteridae</taxon>
        <taxon>Pristionchus</taxon>
    </lineage>
</organism>
<dbReference type="PANTHER" id="PTHR15036:SF85">
    <property type="entry name" value="SP2353, ISOFORM A"/>
    <property type="match status" value="1"/>
</dbReference>
<comment type="caution">
    <text evidence="7">The sequence shown here is derived from an EMBL/GenBank/DDBJ whole genome shotgun (WGS) entry which is preliminary data.</text>
</comment>
<feature type="disulfide bond" evidence="2">
    <location>
        <begin position="314"/>
        <end position="331"/>
    </location>
</feature>
<dbReference type="SMART" id="SM00408">
    <property type="entry name" value="IGc2"/>
    <property type="match status" value="1"/>
</dbReference>
<protein>
    <recommendedName>
        <fullName evidence="9">Basement membrane-specific heparan sulfate proteoglycan core protein</fullName>
    </recommendedName>
</protein>
<dbReference type="PROSITE" id="PS50835">
    <property type="entry name" value="IG_LIKE"/>
    <property type="match status" value="1"/>
</dbReference>
<feature type="compositionally biased region" description="Acidic residues" evidence="3">
    <location>
        <begin position="577"/>
        <end position="594"/>
    </location>
</feature>
<dbReference type="Pfam" id="PF02210">
    <property type="entry name" value="Laminin_G_2"/>
    <property type="match status" value="2"/>
</dbReference>
<evidence type="ECO:0000259" key="5">
    <source>
        <dbReference type="PROSITE" id="PS50026"/>
    </source>
</evidence>
<dbReference type="FunFam" id="2.60.40.10:FF:003799">
    <property type="match status" value="1"/>
</dbReference>
<evidence type="ECO:0000259" key="6">
    <source>
        <dbReference type="PROSITE" id="PS50835"/>
    </source>
</evidence>
<dbReference type="SMART" id="SM00282">
    <property type="entry name" value="LamG"/>
    <property type="match status" value="2"/>
</dbReference>
<dbReference type="Gene3D" id="2.60.120.200">
    <property type="match status" value="2"/>
</dbReference>
<evidence type="ECO:0000313" key="8">
    <source>
        <dbReference type="Proteomes" id="UP001328107"/>
    </source>
</evidence>
<feature type="domain" description="Laminin G" evidence="4">
    <location>
        <begin position="129"/>
        <end position="309"/>
    </location>
</feature>
<comment type="caution">
    <text evidence="2">Lacks conserved residue(s) required for the propagation of feature annotation.</text>
</comment>
<dbReference type="EMBL" id="BTRK01000002">
    <property type="protein sequence ID" value="GMR36849.1"/>
    <property type="molecule type" value="Genomic_DNA"/>
</dbReference>
<feature type="disulfide bond" evidence="2">
    <location>
        <begin position="333"/>
        <end position="342"/>
    </location>
</feature>
<dbReference type="InterPro" id="IPR013783">
    <property type="entry name" value="Ig-like_fold"/>
</dbReference>
<dbReference type="SUPFAM" id="SSF49899">
    <property type="entry name" value="Concanavalin A-like lectins/glucanases"/>
    <property type="match status" value="2"/>
</dbReference>
<dbReference type="InterPro" id="IPR050372">
    <property type="entry name" value="Neurexin-related_CASP"/>
</dbReference>
<sequence length="704" mass="77506">QVTASRLVFPEVAETDGGVYKCIARTKAGPLEARSVLNVGDQNRETNLPIKSSMGEKVLISCPELAENSTSVEWMRGDGDPLPQGTTVSHGLLLIPRVDHSDEGSYHCVMHQPDPLPKIEGDVYLAVSDFVPSFDGESTLKLPPLKNEAYKDFKMQMTFHPSQGDGILLYTERGDEESEHPSSFHSLSLHNRKVVYQYQVGDEPVSIESASEVDTNRWNRVEMRNSADGALLILNDDEPQTVVHDSFNPTEGDPKAVYLGGFPHVTLRPHINTHKFFTGVISSVELGGEPVSLGSGERIMSTIKPFNGCNHSLCLNGGLCLTANTPHAFVCSCPLSHTGDQCQFRSSSCNEHLDCGTGVCSSDSSSCVCPAGRKGERCQETSLLTNGFNFLSNRSFVALPTPKNPKEFAISLQLGAEQNADSMLFYVGENYSPLSNFFSLFIKDGDIVQSYTDHDGVPRTETIHSLANDGQRIELSIRFENGRQRILKGEETLAEISSPLRVGTEILIGGLPPGVPPNPHLVSTASFNGCIYEIKYNDEVINVHDPTQFYSGEDEGGEKEYEGEGAELGEGGVGGEQGEEVSVEDAEGLEEEKEESVKEGEEGEGEEEEEVVETREDTAPIDIQPILHKSEVKEDEEEAQILPLKKRRKRMFMKRIRMMSCPLLPLQPLRNPQQLRFLQRNLNRRNAWVVSVVLCAGSMETACK</sequence>
<keyword evidence="8" id="KW-1185">Reference proteome</keyword>
<feature type="region of interest" description="Disordered" evidence="3">
    <location>
        <begin position="547"/>
        <end position="615"/>
    </location>
</feature>
<dbReference type="Gene3D" id="2.60.40.10">
    <property type="entry name" value="Immunoglobulins"/>
    <property type="match status" value="1"/>
</dbReference>
<evidence type="ECO:0000256" key="1">
    <source>
        <dbReference type="ARBA" id="ARBA00023157"/>
    </source>
</evidence>
<feature type="compositionally biased region" description="Acidic residues" evidence="3">
    <location>
        <begin position="552"/>
        <end position="567"/>
    </location>
</feature>
<dbReference type="PANTHER" id="PTHR15036">
    <property type="entry name" value="PIKACHURIN-LIKE PROTEIN"/>
    <property type="match status" value="1"/>
</dbReference>
<keyword evidence="2" id="KW-0245">EGF-like domain</keyword>
<dbReference type="SUPFAM" id="SSF57196">
    <property type="entry name" value="EGF/Laminin"/>
    <property type="match status" value="1"/>
</dbReference>
<dbReference type="PROSITE" id="PS50025">
    <property type="entry name" value="LAM_G_DOMAIN"/>
    <property type="match status" value="2"/>
</dbReference>
<dbReference type="InterPro" id="IPR003598">
    <property type="entry name" value="Ig_sub2"/>
</dbReference>
<dbReference type="InterPro" id="IPR007110">
    <property type="entry name" value="Ig-like_dom"/>
</dbReference>
<dbReference type="PROSITE" id="PS00022">
    <property type="entry name" value="EGF_1"/>
    <property type="match status" value="2"/>
</dbReference>
<evidence type="ECO:0000259" key="4">
    <source>
        <dbReference type="PROSITE" id="PS50025"/>
    </source>
</evidence>
<gene>
    <name evidence="7" type="ORF">PMAYCL1PPCAC_07044</name>
</gene>
<dbReference type="CDD" id="cd00110">
    <property type="entry name" value="LamG"/>
    <property type="match status" value="2"/>
</dbReference>
<dbReference type="PROSITE" id="PS50026">
    <property type="entry name" value="EGF_3"/>
    <property type="match status" value="1"/>
</dbReference>
<dbReference type="InterPro" id="IPR001791">
    <property type="entry name" value="Laminin_G"/>
</dbReference>
<feature type="domain" description="Ig-like" evidence="6">
    <location>
        <begin position="10"/>
        <end position="108"/>
    </location>
</feature>
<dbReference type="AlphaFoldDB" id="A0AAN4ZBC4"/>
<dbReference type="SMART" id="SM00181">
    <property type="entry name" value="EGF"/>
    <property type="match status" value="2"/>
</dbReference>